<protein>
    <submittedName>
        <fullName evidence="2">Uncharacterized protein</fullName>
    </submittedName>
</protein>
<feature type="coiled-coil region" evidence="1">
    <location>
        <begin position="193"/>
        <end position="238"/>
    </location>
</feature>
<comment type="caution">
    <text evidence="2">The sequence shown here is derived from an EMBL/GenBank/DDBJ whole genome shotgun (WGS) entry which is preliminary data.</text>
</comment>
<proteinExistence type="predicted"/>
<feature type="non-terminal residue" evidence="2">
    <location>
        <position position="1"/>
    </location>
</feature>
<accession>A0ABN8T3U3</accession>
<keyword evidence="1" id="KW-0175">Coiled coil</keyword>
<keyword evidence="3" id="KW-1185">Reference proteome</keyword>
<dbReference type="Proteomes" id="UP001159427">
    <property type="component" value="Unassembled WGS sequence"/>
</dbReference>
<dbReference type="EMBL" id="CALNXI010006219">
    <property type="protein sequence ID" value="CAH3198966.1"/>
    <property type="molecule type" value="Genomic_DNA"/>
</dbReference>
<reference evidence="2 3" key="1">
    <citation type="submission" date="2022-05" db="EMBL/GenBank/DDBJ databases">
        <authorList>
            <consortium name="Genoscope - CEA"/>
            <person name="William W."/>
        </authorList>
    </citation>
    <scope>NUCLEOTIDE SEQUENCE [LARGE SCALE GENOMIC DNA]</scope>
</reference>
<evidence type="ECO:0000313" key="2">
    <source>
        <dbReference type="EMBL" id="CAH3198966.1"/>
    </source>
</evidence>
<evidence type="ECO:0000256" key="1">
    <source>
        <dbReference type="SAM" id="Coils"/>
    </source>
</evidence>
<organism evidence="2 3">
    <name type="scientific">Porites evermanni</name>
    <dbReference type="NCBI Taxonomy" id="104178"/>
    <lineage>
        <taxon>Eukaryota</taxon>
        <taxon>Metazoa</taxon>
        <taxon>Cnidaria</taxon>
        <taxon>Anthozoa</taxon>
        <taxon>Hexacorallia</taxon>
        <taxon>Scleractinia</taxon>
        <taxon>Fungiina</taxon>
        <taxon>Poritidae</taxon>
        <taxon>Porites</taxon>
    </lineage>
</organism>
<name>A0ABN8T3U3_9CNID</name>
<sequence>DPGKLRVRRLSDIKELFPDTPVKMLKDVCEALQLFDLVELLDKETKPKTLRPALPLREIEKLPSANNRATKIYTKAKVLIIRCSGKEGEDYGSEKFGHFFKLLNIKNHVTELTANSSWNLCKQLNGLKYRVFATNDITLSAQDREQTLKMCLQKKLPFSLHGGRAMWALNELSGETFSQPELQELSSMFYEEEAVMKKQLREATKEIDLSREEMISITEEIKERKEELKKETEKFKITVLTQMDNWIEQSHDKGKESTLFVVLFVNRYEYGCDNEDFQECISTIEGCVKEKLPLIPHTKLLIIDASSTMMKKEEIAPETLQVYLRRQNVLGTFLEHLNKRYKSLDLIAVMMELKRTVQLTPDNHLYSSDDSDSDDGYWQFLRKERGSVEIHENLSCLPRLQKMEQILEKSDP</sequence>
<gene>
    <name evidence="2" type="ORF">PEVE_00037678</name>
</gene>
<evidence type="ECO:0000313" key="3">
    <source>
        <dbReference type="Proteomes" id="UP001159427"/>
    </source>
</evidence>